<name>A0AAD1S6C1_PELCU</name>
<dbReference type="EMBL" id="OW240916">
    <property type="protein sequence ID" value="CAH2293631.1"/>
    <property type="molecule type" value="Genomic_DNA"/>
</dbReference>
<proteinExistence type="predicted"/>
<accession>A0AAD1S6C1</accession>
<sequence>MADTMCSPRCRDIETKLDSISAAFWEKLAVRKKQALELGARGYLLRHPHSQRRYEALKVKGARKWWQKRQQFLSGCKSTHPTSEAAGLHHSRVATHPDPCYQPRGLQRAKMLNHSGFRCH</sequence>
<organism evidence="1 2">
    <name type="scientific">Pelobates cultripes</name>
    <name type="common">Western spadefoot toad</name>
    <dbReference type="NCBI Taxonomy" id="61616"/>
    <lineage>
        <taxon>Eukaryota</taxon>
        <taxon>Metazoa</taxon>
        <taxon>Chordata</taxon>
        <taxon>Craniata</taxon>
        <taxon>Vertebrata</taxon>
        <taxon>Euteleostomi</taxon>
        <taxon>Amphibia</taxon>
        <taxon>Batrachia</taxon>
        <taxon>Anura</taxon>
        <taxon>Pelobatoidea</taxon>
        <taxon>Pelobatidae</taxon>
        <taxon>Pelobates</taxon>
    </lineage>
</organism>
<evidence type="ECO:0000313" key="2">
    <source>
        <dbReference type="Proteomes" id="UP001295444"/>
    </source>
</evidence>
<dbReference type="AlphaFoldDB" id="A0AAD1S6C1"/>
<dbReference type="Proteomes" id="UP001295444">
    <property type="component" value="Chromosome 05"/>
</dbReference>
<protein>
    <submittedName>
        <fullName evidence="1">Uncharacterized protein</fullName>
    </submittedName>
</protein>
<reference evidence="1" key="1">
    <citation type="submission" date="2022-03" db="EMBL/GenBank/DDBJ databases">
        <authorList>
            <person name="Alioto T."/>
            <person name="Alioto T."/>
            <person name="Gomez Garrido J."/>
        </authorList>
    </citation>
    <scope>NUCLEOTIDE SEQUENCE</scope>
</reference>
<gene>
    <name evidence="1" type="ORF">PECUL_23A008598</name>
</gene>
<keyword evidence="2" id="KW-1185">Reference proteome</keyword>
<evidence type="ECO:0000313" key="1">
    <source>
        <dbReference type="EMBL" id="CAH2293631.1"/>
    </source>
</evidence>